<dbReference type="Gene3D" id="1.25.40.10">
    <property type="entry name" value="Tetratricopeptide repeat domain"/>
    <property type="match status" value="2"/>
</dbReference>
<dbReference type="FunFam" id="1.25.40.10:FF:000516">
    <property type="entry name" value="Pentatricopeptide repeat-containing protein"/>
    <property type="match status" value="1"/>
</dbReference>
<dbReference type="PROSITE" id="PS51375">
    <property type="entry name" value="PPR"/>
    <property type="match status" value="2"/>
</dbReference>
<keyword evidence="2" id="KW-0677">Repeat</keyword>
<feature type="repeat" description="PPR" evidence="4">
    <location>
        <begin position="182"/>
        <end position="216"/>
    </location>
</feature>
<dbReference type="PANTHER" id="PTHR45717:SF3">
    <property type="entry name" value="OS04G0544400 PROTEIN"/>
    <property type="match status" value="1"/>
</dbReference>
<dbReference type="GO" id="GO:0005739">
    <property type="term" value="C:mitochondrion"/>
    <property type="evidence" value="ECO:0000318"/>
    <property type="project" value="GO_Central"/>
</dbReference>
<dbReference type="Pfam" id="PF13812">
    <property type="entry name" value="PPR_3"/>
    <property type="match status" value="2"/>
</dbReference>
<dbReference type="Pfam" id="PF13181">
    <property type="entry name" value="TPR_8"/>
    <property type="match status" value="1"/>
</dbReference>
<dbReference type="SUPFAM" id="SSF81901">
    <property type="entry name" value="HCP-like"/>
    <property type="match status" value="1"/>
</dbReference>
<feature type="repeat" description="PPR" evidence="4">
    <location>
        <begin position="393"/>
        <end position="428"/>
    </location>
</feature>
<proteinExistence type="inferred from homology"/>
<dbReference type="STRING" id="29655.A0A0K9P9X5"/>
<dbReference type="InterPro" id="IPR002885">
    <property type="entry name" value="PPR_rpt"/>
</dbReference>
<dbReference type="InterPro" id="IPR019734">
    <property type="entry name" value="TPR_rpt"/>
</dbReference>
<accession>A0A0K9P9X5</accession>
<protein>
    <submittedName>
        <fullName evidence="5">Putative Pentatricopeptide repeat-containing protein</fullName>
    </submittedName>
</protein>
<keyword evidence="3" id="KW-0802">TPR repeat</keyword>
<feature type="repeat" description="TPR" evidence="3">
    <location>
        <begin position="430"/>
        <end position="463"/>
    </location>
</feature>
<dbReference type="AlphaFoldDB" id="A0A0K9P9X5"/>
<dbReference type="OrthoDB" id="1908178at2759"/>
<gene>
    <name evidence="5" type="ORF">ZOSMA_30G00470</name>
</gene>
<reference evidence="6" key="1">
    <citation type="journal article" date="2016" name="Nature">
        <title>The genome of the seagrass Zostera marina reveals angiosperm adaptation to the sea.</title>
        <authorList>
            <person name="Olsen J.L."/>
            <person name="Rouze P."/>
            <person name="Verhelst B."/>
            <person name="Lin Y.-C."/>
            <person name="Bayer T."/>
            <person name="Collen J."/>
            <person name="Dattolo E."/>
            <person name="De Paoli E."/>
            <person name="Dittami S."/>
            <person name="Maumus F."/>
            <person name="Michel G."/>
            <person name="Kersting A."/>
            <person name="Lauritano C."/>
            <person name="Lohaus R."/>
            <person name="Toepel M."/>
            <person name="Tonon T."/>
            <person name="Vanneste K."/>
            <person name="Amirebrahimi M."/>
            <person name="Brakel J."/>
            <person name="Bostroem C."/>
            <person name="Chovatia M."/>
            <person name="Grimwood J."/>
            <person name="Jenkins J.W."/>
            <person name="Jueterbock A."/>
            <person name="Mraz A."/>
            <person name="Stam W.T."/>
            <person name="Tice H."/>
            <person name="Bornberg-Bauer E."/>
            <person name="Green P.J."/>
            <person name="Pearson G.A."/>
            <person name="Procaccini G."/>
            <person name="Duarte C.M."/>
            <person name="Schmutz J."/>
            <person name="Reusch T.B.H."/>
            <person name="Van de Peer Y."/>
        </authorList>
    </citation>
    <scope>NUCLEOTIDE SEQUENCE [LARGE SCALE GENOMIC DNA]</scope>
    <source>
        <strain evidence="6">cv. Finnish</strain>
    </source>
</reference>
<dbReference type="EMBL" id="LFYR01001011">
    <property type="protein sequence ID" value="KMZ65766.1"/>
    <property type="molecule type" value="Genomic_DNA"/>
</dbReference>
<evidence type="ECO:0000313" key="6">
    <source>
        <dbReference type="Proteomes" id="UP000036987"/>
    </source>
</evidence>
<evidence type="ECO:0000256" key="3">
    <source>
        <dbReference type="PROSITE-ProRule" id="PRU00339"/>
    </source>
</evidence>
<organism evidence="5 6">
    <name type="scientific">Zostera marina</name>
    <name type="common">Eelgrass</name>
    <dbReference type="NCBI Taxonomy" id="29655"/>
    <lineage>
        <taxon>Eukaryota</taxon>
        <taxon>Viridiplantae</taxon>
        <taxon>Streptophyta</taxon>
        <taxon>Embryophyta</taxon>
        <taxon>Tracheophyta</taxon>
        <taxon>Spermatophyta</taxon>
        <taxon>Magnoliopsida</taxon>
        <taxon>Liliopsida</taxon>
        <taxon>Zosteraceae</taxon>
        <taxon>Zostera</taxon>
    </lineage>
</organism>
<dbReference type="Proteomes" id="UP000036987">
    <property type="component" value="Unassembled WGS sequence"/>
</dbReference>
<keyword evidence="6" id="KW-1185">Reference proteome</keyword>
<dbReference type="OMA" id="YDPRICN"/>
<evidence type="ECO:0000313" key="5">
    <source>
        <dbReference type="EMBL" id="KMZ65766.1"/>
    </source>
</evidence>
<name>A0A0K9P9X5_ZOSMR</name>
<sequence length="518" mass="59479">MFLPSTHCRPPPQYRMPISHSISSSAVFVSGFSPRQLCFPSVVVVHKFGSRGVLSLKCSISQVDNYNTVDYEKKPVPKWTSLYRKISMMENPNLGASTVLEAWEVSEGKKLTKWDLCRSVKELRKFRRFKLALDVYEWIASHNDRYTFYSSDAAITLDLIAKAKGIASAEEYFQDLSADLKDKRTYCALLNAYTFARKRGKAEAIFETMKNNNYATEPLVFNVMMTFYMNIEDHEKVVEIITDMQDKHIELDIYSYNIWITHCAAIEDADEMDRVIGLMNSNEHIVATWTTYSTLASMNIRLGRLEKAVEYLKEAESRVTGRERMAFHYILGLYSLLGDKKEIHRIWKWYNSCFPFIVNKGYHSVLSALVKVGDISGADVIYEEWLVNTKRHDPKICNVLLQHYIKVGGKTKEAEACFERLLDQGGSPSPTTWELLGEGYIEEKRIEKAISCFKEAVSIVTPLPLGNRWRPRLKTIERFVEVCREMHDSASVEIMAGILREVGCDDFAEFKELIGIKV</sequence>
<dbReference type="PANTHER" id="PTHR45717">
    <property type="entry name" value="OS12G0527900 PROTEIN"/>
    <property type="match status" value="1"/>
</dbReference>
<evidence type="ECO:0000256" key="4">
    <source>
        <dbReference type="PROSITE-ProRule" id="PRU00708"/>
    </source>
</evidence>
<dbReference type="GO" id="GO:0003729">
    <property type="term" value="F:mRNA binding"/>
    <property type="evidence" value="ECO:0007669"/>
    <property type="project" value="UniProtKB-ARBA"/>
</dbReference>
<evidence type="ECO:0000256" key="2">
    <source>
        <dbReference type="ARBA" id="ARBA00022737"/>
    </source>
</evidence>
<dbReference type="InterPro" id="IPR011990">
    <property type="entry name" value="TPR-like_helical_dom_sf"/>
</dbReference>
<evidence type="ECO:0000256" key="1">
    <source>
        <dbReference type="ARBA" id="ARBA00007626"/>
    </source>
</evidence>
<comment type="similarity">
    <text evidence="1">Belongs to the PPR family. P subfamily.</text>
</comment>
<dbReference type="PROSITE" id="PS50005">
    <property type="entry name" value="TPR"/>
    <property type="match status" value="1"/>
</dbReference>
<comment type="caution">
    <text evidence="5">The sequence shown here is derived from an EMBL/GenBank/DDBJ whole genome shotgun (WGS) entry which is preliminary data.</text>
</comment>